<organism evidence="8 9">
    <name type="scientific">Pichia kudriavzevii</name>
    <name type="common">Yeast</name>
    <name type="synonym">Issatchenkia orientalis</name>
    <dbReference type="NCBI Taxonomy" id="4909"/>
    <lineage>
        <taxon>Eukaryota</taxon>
        <taxon>Fungi</taxon>
        <taxon>Dikarya</taxon>
        <taxon>Ascomycota</taxon>
        <taxon>Saccharomycotina</taxon>
        <taxon>Pichiomycetes</taxon>
        <taxon>Pichiales</taxon>
        <taxon>Pichiaceae</taxon>
        <taxon>Pichia</taxon>
    </lineage>
</organism>
<dbReference type="HOGENOM" id="CLU_351618_0_0_1"/>
<reference evidence="9" key="1">
    <citation type="journal article" date="2014" name="Microb. Cell Fact.">
        <title>Exploiting Issatchenkia orientalis SD108 for succinic acid production.</title>
        <authorList>
            <person name="Xiao H."/>
            <person name="Shao Z."/>
            <person name="Jiang Y."/>
            <person name="Dole S."/>
            <person name="Zhao H."/>
        </authorList>
    </citation>
    <scope>NUCLEOTIDE SEQUENCE [LARGE SCALE GENOMIC DNA]</scope>
    <source>
        <strain evidence="9">SD108</strain>
    </source>
</reference>
<keyword evidence="4" id="KW-0238">DNA-binding</keyword>
<evidence type="ECO:0000256" key="2">
    <source>
        <dbReference type="ARBA" id="ARBA00022833"/>
    </source>
</evidence>
<evidence type="ECO:0000256" key="1">
    <source>
        <dbReference type="ARBA" id="ARBA00022723"/>
    </source>
</evidence>
<dbReference type="PROSITE" id="PS50048">
    <property type="entry name" value="ZN2_CY6_FUNGAL_2"/>
    <property type="match status" value="1"/>
</dbReference>
<dbReference type="Gene3D" id="4.10.240.10">
    <property type="entry name" value="Zn(2)-C6 fungal-type DNA-binding domain"/>
    <property type="match status" value="1"/>
</dbReference>
<keyword evidence="1" id="KW-0479">Metal-binding</keyword>
<gene>
    <name evidence="8" type="ORF">JL09_g683</name>
</gene>
<evidence type="ECO:0000259" key="7">
    <source>
        <dbReference type="PROSITE" id="PS50048"/>
    </source>
</evidence>
<accession>A0A099P5C8</accession>
<dbReference type="InterPro" id="IPR036864">
    <property type="entry name" value="Zn2-C6_fun-type_DNA-bd_sf"/>
</dbReference>
<name>A0A099P5C8_PICKU</name>
<dbReference type="AlphaFoldDB" id="A0A099P5C8"/>
<proteinExistence type="predicted"/>
<dbReference type="GO" id="GO:0005634">
    <property type="term" value="C:nucleus"/>
    <property type="evidence" value="ECO:0007669"/>
    <property type="project" value="TreeGrafter"/>
</dbReference>
<evidence type="ECO:0000256" key="6">
    <source>
        <dbReference type="ARBA" id="ARBA00023242"/>
    </source>
</evidence>
<dbReference type="GO" id="GO:0000978">
    <property type="term" value="F:RNA polymerase II cis-regulatory region sequence-specific DNA binding"/>
    <property type="evidence" value="ECO:0007669"/>
    <property type="project" value="TreeGrafter"/>
</dbReference>
<dbReference type="eggNOG" id="ENOG502SJDI">
    <property type="taxonomic scope" value="Eukaryota"/>
</dbReference>
<evidence type="ECO:0000256" key="5">
    <source>
        <dbReference type="ARBA" id="ARBA00023163"/>
    </source>
</evidence>
<dbReference type="InterPro" id="IPR001138">
    <property type="entry name" value="Zn2Cys6_DnaBD"/>
</dbReference>
<dbReference type="GO" id="GO:0008270">
    <property type="term" value="F:zinc ion binding"/>
    <property type="evidence" value="ECO:0007669"/>
    <property type="project" value="InterPro"/>
</dbReference>
<keyword evidence="5" id="KW-0804">Transcription</keyword>
<evidence type="ECO:0000256" key="3">
    <source>
        <dbReference type="ARBA" id="ARBA00023015"/>
    </source>
</evidence>
<dbReference type="GO" id="GO:0001228">
    <property type="term" value="F:DNA-binding transcription activator activity, RNA polymerase II-specific"/>
    <property type="evidence" value="ECO:0007669"/>
    <property type="project" value="TreeGrafter"/>
</dbReference>
<dbReference type="EMBL" id="JQFK01000003">
    <property type="protein sequence ID" value="KGK40258.1"/>
    <property type="molecule type" value="Genomic_DNA"/>
</dbReference>
<dbReference type="CDD" id="cd00067">
    <property type="entry name" value="GAL4"/>
    <property type="match status" value="1"/>
</dbReference>
<keyword evidence="3" id="KW-0805">Transcription regulation</keyword>
<feature type="domain" description="Zn(2)-C6 fungal-type" evidence="7">
    <location>
        <begin position="59"/>
        <end position="90"/>
    </location>
</feature>
<evidence type="ECO:0000313" key="8">
    <source>
        <dbReference type="EMBL" id="KGK40258.1"/>
    </source>
</evidence>
<comment type="caution">
    <text evidence="8">The sequence shown here is derived from an EMBL/GenBank/DDBJ whole genome shotgun (WGS) entry which is preliminary data.</text>
</comment>
<protein>
    <recommendedName>
        <fullName evidence="7">Zn(2)-C6 fungal-type domain-containing protein</fullName>
    </recommendedName>
</protein>
<dbReference type="SMART" id="SM00066">
    <property type="entry name" value="GAL4"/>
    <property type="match status" value="1"/>
</dbReference>
<dbReference type="Pfam" id="PF00172">
    <property type="entry name" value="Zn_clus"/>
    <property type="match status" value="1"/>
</dbReference>
<evidence type="ECO:0000313" key="9">
    <source>
        <dbReference type="Proteomes" id="UP000029867"/>
    </source>
</evidence>
<keyword evidence="2" id="KW-0862">Zinc</keyword>
<dbReference type="PANTHER" id="PTHR31944:SF131">
    <property type="entry name" value="HEME-RESPONSIVE ZINC FINGER TRANSCRIPTION FACTOR HAP1"/>
    <property type="match status" value="1"/>
</dbReference>
<dbReference type="Proteomes" id="UP000029867">
    <property type="component" value="Unassembled WGS sequence"/>
</dbReference>
<dbReference type="PANTHER" id="PTHR31944">
    <property type="entry name" value="HEME-RESPONSIVE ZINC FINGER TRANSCRIPTION FACTOR HAP1"/>
    <property type="match status" value="1"/>
</dbReference>
<evidence type="ECO:0000256" key="4">
    <source>
        <dbReference type="ARBA" id="ARBA00023125"/>
    </source>
</evidence>
<sequence>MHPSQQEGGSSPQQGMQGNYRQFVTTLLDSSTNKLVQITSQPPPDYVAVKKRRNRVSISCMSCKRRKVKCDRKRPICGSCQKHGYSVCVYVDNENYESNKIRKQDTYQVPNMESLLTPKRLYNNDIHGFGGLDSTTISKDSLEINNNKVNYNEIISTEKTDDNNYTALEAVDTADTSISSSQAQSRLLYYDRNNQAHTSNTVSPHSLDGNPIDNFNKLLDTLDDLKLTHVQNDDIDQLRDKIEHLRFYLDDNSITNSKILRGLTTITDLRLLPVLETNSSVSLDSFEQQFASTSITSFVGADHCLGTIFKKSLPKIENDLRKWKSYYSIEIYFKALENVIISEAYDFDRNVSLEQMKVLKFKSICKLLEDYFLSYDIFSDLLKASSDILKVAVPVVPQNLINFLKSKHFVKSPNGKLEIIHIETDDDFSEVLLILAVLRFGLPKSENVIRTPDEVNFRNLLKEESILTDNKTDLLHSFLKIILNETDLTQKYNIPILGTLMLLFMIQYTHRFNFKSGNTGIGLNFGIMAVYMAVNLGVYNDEVPPLNSKNYKYLKFFSKHDFHNIWNLIMFVDTFSSFNSGIPQLISSNMDNIFVTNFVNENCARICQFYRKAFRLANTKYNCNNKEKNQNITIIQYERYVLEFEHFFVNKIELASESIMKNDIIGVANSIRASNLLLFLYYNSYFSFFKTFREFECNDENKKKQNYGSIINEFRELESRLFERCIKLSIICLIDIDIMLVSTFAEGDGSFYEKYSFDLIQVFTRIIYTLTSCICKMISTNKQTQRRVPNTDKSYTFLFDISKTQSEQLAKYFVASQCTPTTDGMPLTEHFNSEIVHMFNEVSELSKNPSAMIKLLIGFFFYTSRSLISQNFIYYALYKYFVMAVKQLEESTCTCDEFDIDTFEEHFSYVDCTWFINK</sequence>
<dbReference type="InterPro" id="IPR051430">
    <property type="entry name" value="Fungal_TF_Env_Response"/>
</dbReference>
<dbReference type="VEuPathDB" id="FungiDB:C5L36_0C10280"/>
<dbReference type="PROSITE" id="PS00463">
    <property type="entry name" value="ZN2_CY6_FUNGAL_1"/>
    <property type="match status" value="1"/>
</dbReference>
<keyword evidence="6" id="KW-0539">Nucleus</keyword>
<dbReference type="SUPFAM" id="SSF57701">
    <property type="entry name" value="Zn2/Cys6 DNA-binding domain"/>
    <property type="match status" value="1"/>
</dbReference>